<dbReference type="GO" id="GO:0051082">
    <property type="term" value="F:unfolded protein binding"/>
    <property type="evidence" value="ECO:0007669"/>
    <property type="project" value="TreeGrafter"/>
</dbReference>
<organism evidence="6">
    <name type="scientific">Tabanus bromius</name>
    <name type="common">Band-eyed brown horse fly</name>
    <dbReference type="NCBI Taxonomy" id="304241"/>
    <lineage>
        <taxon>Eukaryota</taxon>
        <taxon>Metazoa</taxon>
        <taxon>Ecdysozoa</taxon>
        <taxon>Arthropoda</taxon>
        <taxon>Hexapoda</taxon>
        <taxon>Insecta</taxon>
        <taxon>Pterygota</taxon>
        <taxon>Neoptera</taxon>
        <taxon>Endopterygota</taxon>
        <taxon>Diptera</taxon>
        <taxon>Brachycera</taxon>
        <taxon>Tabanomorpha</taxon>
        <taxon>Tabanoidea</taxon>
        <taxon>Tabanidae</taxon>
        <taxon>Tabanus</taxon>
    </lineage>
</organism>
<dbReference type="GO" id="GO:0005634">
    <property type="term" value="C:nucleus"/>
    <property type="evidence" value="ECO:0007669"/>
    <property type="project" value="TreeGrafter"/>
</dbReference>
<proteinExistence type="evidence at transcript level"/>
<dbReference type="PANTHER" id="PTHR45640:SF13">
    <property type="entry name" value="HEAT SHOCK PROTEIN 22-RELATED"/>
    <property type="match status" value="1"/>
</dbReference>
<evidence type="ECO:0000313" key="6">
    <source>
        <dbReference type="EMBL" id="JAI16251.1"/>
    </source>
</evidence>
<dbReference type="Gene3D" id="2.60.40.790">
    <property type="match status" value="1"/>
</dbReference>
<evidence type="ECO:0000256" key="2">
    <source>
        <dbReference type="PROSITE-ProRule" id="PRU00285"/>
    </source>
</evidence>
<dbReference type="CDD" id="cd06526">
    <property type="entry name" value="metazoan_ACD"/>
    <property type="match status" value="1"/>
</dbReference>
<dbReference type="GO" id="GO:0005737">
    <property type="term" value="C:cytoplasm"/>
    <property type="evidence" value="ECO:0007669"/>
    <property type="project" value="TreeGrafter"/>
</dbReference>
<dbReference type="GO" id="GO:0009408">
    <property type="term" value="P:response to heat"/>
    <property type="evidence" value="ECO:0007669"/>
    <property type="project" value="TreeGrafter"/>
</dbReference>
<sequence>SIRLLLNLAEEMSAINRQILRQMTPFGSFFPTTPRTGFPTSVFEQIKHKIDDPCYEVTPSVPIGKDGFKVSMDVSEFKPSELKVKAIDNAIIIEAKHKEDRGDEGFISKEFVKKYVLPRGYDPKQIVSTLTAEGLLTVSVPKPPELEPKEHVVNIQHIGSNSSSEKPKDEGSTDSAKK</sequence>
<dbReference type="Pfam" id="PF00011">
    <property type="entry name" value="HSP20"/>
    <property type="match status" value="1"/>
</dbReference>
<evidence type="ECO:0000256" key="4">
    <source>
        <dbReference type="SAM" id="MobiDB-lite"/>
    </source>
</evidence>
<feature type="compositionally biased region" description="Basic and acidic residues" evidence="4">
    <location>
        <begin position="165"/>
        <end position="178"/>
    </location>
</feature>
<feature type="domain" description="SHSP" evidence="5">
    <location>
        <begin position="45"/>
        <end position="158"/>
    </location>
</feature>
<protein>
    <submittedName>
        <fullName evidence="6">Putative alpha crystallins</fullName>
    </submittedName>
</protein>
<reference evidence="6" key="1">
    <citation type="journal article" date="2015" name="Insect Biochem. Mol. Biol.">
        <title>An insight into the sialome of the horse fly, Tabanus bromius.</title>
        <authorList>
            <person name="Ribeiro J.M."/>
            <person name="Kazimirova M."/>
            <person name="Takac P."/>
            <person name="Andersen J.F."/>
            <person name="Francischetti I.M."/>
        </authorList>
    </citation>
    <scope>NUCLEOTIDE SEQUENCE</scope>
</reference>
<dbReference type="InterPro" id="IPR008978">
    <property type="entry name" value="HSP20-like_chaperone"/>
</dbReference>
<dbReference type="PANTHER" id="PTHR45640">
    <property type="entry name" value="HEAT SHOCK PROTEIN HSP-12.2-RELATED"/>
    <property type="match status" value="1"/>
</dbReference>
<evidence type="ECO:0000256" key="3">
    <source>
        <dbReference type="RuleBase" id="RU003616"/>
    </source>
</evidence>
<feature type="region of interest" description="Disordered" evidence="4">
    <location>
        <begin position="154"/>
        <end position="178"/>
    </location>
</feature>
<dbReference type="InterPro" id="IPR002068">
    <property type="entry name" value="A-crystallin/Hsp20_dom"/>
</dbReference>
<comment type="similarity">
    <text evidence="2 3">Belongs to the small heat shock protein (HSP20) family.</text>
</comment>
<dbReference type="SUPFAM" id="SSF49764">
    <property type="entry name" value="HSP20-like chaperones"/>
    <property type="match status" value="1"/>
</dbReference>
<dbReference type="InterPro" id="IPR001436">
    <property type="entry name" value="Alpha-crystallin/sHSP_animal"/>
</dbReference>
<dbReference type="AlphaFoldDB" id="A0A0K8TQ34"/>
<dbReference type="PRINTS" id="PR00299">
    <property type="entry name" value="ACRYSTALLIN"/>
</dbReference>
<dbReference type="GO" id="GO:0042026">
    <property type="term" value="P:protein refolding"/>
    <property type="evidence" value="ECO:0007669"/>
    <property type="project" value="TreeGrafter"/>
</dbReference>
<dbReference type="EMBL" id="GDAI01001352">
    <property type="protein sequence ID" value="JAI16251.1"/>
    <property type="molecule type" value="mRNA"/>
</dbReference>
<dbReference type="PROSITE" id="PS01031">
    <property type="entry name" value="SHSP"/>
    <property type="match status" value="1"/>
</dbReference>
<evidence type="ECO:0000256" key="1">
    <source>
        <dbReference type="ARBA" id="ARBA00023016"/>
    </source>
</evidence>
<evidence type="ECO:0000259" key="5">
    <source>
        <dbReference type="PROSITE" id="PS01031"/>
    </source>
</evidence>
<name>A0A0K8TQ34_TABBR</name>
<keyword evidence="1" id="KW-0346">Stress response</keyword>
<accession>A0A0K8TQ34</accession>
<feature type="non-terminal residue" evidence="6">
    <location>
        <position position="1"/>
    </location>
</feature>